<keyword evidence="3" id="KW-1185">Reference proteome</keyword>
<sequence>MLSSRAARTNEEGNDHRTISMSLHTPYDDASKPDEMPPGSVLHSIYAGSRTYGACQVWLS</sequence>
<accession>A0A2H3CKJ8</accession>
<feature type="compositionally biased region" description="Basic and acidic residues" evidence="1">
    <location>
        <begin position="8"/>
        <end position="18"/>
    </location>
</feature>
<evidence type="ECO:0000313" key="3">
    <source>
        <dbReference type="Proteomes" id="UP000217790"/>
    </source>
</evidence>
<feature type="region of interest" description="Disordered" evidence="1">
    <location>
        <begin position="1"/>
        <end position="36"/>
    </location>
</feature>
<dbReference type="InParanoid" id="A0A2H3CKJ8"/>
<reference evidence="3" key="1">
    <citation type="journal article" date="2017" name="Nat. Ecol. Evol.">
        <title>Genome expansion and lineage-specific genetic innovations in the forest pathogenic fungi Armillaria.</title>
        <authorList>
            <person name="Sipos G."/>
            <person name="Prasanna A.N."/>
            <person name="Walter M.C."/>
            <person name="O'Connor E."/>
            <person name="Balint B."/>
            <person name="Krizsan K."/>
            <person name="Kiss B."/>
            <person name="Hess J."/>
            <person name="Varga T."/>
            <person name="Slot J."/>
            <person name="Riley R."/>
            <person name="Boka B."/>
            <person name="Rigling D."/>
            <person name="Barry K."/>
            <person name="Lee J."/>
            <person name="Mihaltcheva S."/>
            <person name="LaButti K."/>
            <person name="Lipzen A."/>
            <person name="Waldron R."/>
            <person name="Moloney N.M."/>
            <person name="Sperisen C."/>
            <person name="Kredics L."/>
            <person name="Vagvoelgyi C."/>
            <person name="Patrignani A."/>
            <person name="Fitzpatrick D."/>
            <person name="Nagy I."/>
            <person name="Doyle S."/>
            <person name="Anderson J.B."/>
            <person name="Grigoriev I.V."/>
            <person name="Gueldener U."/>
            <person name="Muensterkoetter M."/>
            <person name="Nagy L.G."/>
        </authorList>
    </citation>
    <scope>NUCLEOTIDE SEQUENCE [LARGE SCALE GENOMIC DNA]</scope>
    <source>
        <strain evidence="3">Ar21-2</strain>
    </source>
</reference>
<feature type="compositionally biased region" description="Basic and acidic residues" evidence="1">
    <location>
        <begin position="26"/>
        <end position="35"/>
    </location>
</feature>
<name>A0A2H3CKJ8_ARMGA</name>
<evidence type="ECO:0000313" key="2">
    <source>
        <dbReference type="EMBL" id="PBK79712.1"/>
    </source>
</evidence>
<evidence type="ECO:0000256" key="1">
    <source>
        <dbReference type="SAM" id="MobiDB-lite"/>
    </source>
</evidence>
<dbReference type="EMBL" id="KZ293762">
    <property type="protein sequence ID" value="PBK79712.1"/>
    <property type="molecule type" value="Genomic_DNA"/>
</dbReference>
<dbReference type="AlphaFoldDB" id="A0A2H3CKJ8"/>
<dbReference type="Proteomes" id="UP000217790">
    <property type="component" value="Unassembled WGS sequence"/>
</dbReference>
<proteinExistence type="predicted"/>
<protein>
    <submittedName>
        <fullName evidence="2">Uncharacterized protein</fullName>
    </submittedName>
</protein>
<gene>
    <name evidence="2" type="ORF">ARMGADRAFT_1021359</name>
</gene>
<organism evidence="2 3">
    <name type="scientific">Armillaria gallica</name>
    <name type="common">Bulbous honey fungus</name>
    <name type="synonym">Armillaria bulbosa</name>
    <dbReference type="NCBI Taxonomy" id="47427"/>
    <lineage>
        <taxon>Eukaryota</taxon>
        <taxon>Fungi</taxon>
        <taxon>Dikarya</taxon>
        <taxon>Basidiomycota</taxon>
        <taxon>Agaricomycotina</taxon>
        <taxon>Agaricomycetes</taxon>
        <taxon>Agaricomycetidae</taxon>
        <taxon>Agaricales</taxon>
        <taxon>Marasmiineae</taxon>
        <taxon>Physalacriaceae</taxon>
        <taxon>Armillaria</taxon>
    </lineage>
</organism>